<dbReference type="AlphaFoldDB" id="A0A7C1SUP5"/>
<sequence length="79" mass="9055">MFVPKLGFFVLAHSLEEGKNKALQLLSKVIERLKNFARLEVIATIVKIRLRSISVSNERSKSFLVNIIYNGVDCNRKCF</sequence>
<dbReference type="Proteomes" id="UP000885695">
    <property type="component" value="Unassembled WGS sequence"/>
</dbReference>
<protein>
    <submittedName>
        <fullName evidence="1">Uncharacterized protein</fullName>
    </submittedName>
</protein>
<proteinExistence type="predicted"/>
<reference evidence="1" key="1">
    <citation type="journal article" date="2020" name="mSystems">
        <title>Genome- and Community-Level Interaction Insights into Carbon Utilization and Element Cycling Functions of Hydrothermarchaeota in Hydrothermal Sediment.</title>
        <authorList>
            <person name="Zhou Z."/>
            <person name="Liu Y."/>
            <person name="Xu W."/>
            <person name="Pan J."/>
            <person name="Luo Z.H."/>
            <person name="Li M."/>
        </authorList>
    </citation>
    <scope>NUCLEOTIDE SEQUENCE [LARGE SCALE GENOMIC DNA]</scope>
    <source>
        <strain evidence="1">HyVt-369</strain>
    </source>
</reference>
<name>A0A7C1SUP5_UNCC3</name>
<organism evidence="1">
    <name type="scientific">candidate division CPR3 bacterium</name>
    <dbReference type="NCBI Taxonomy" id="2268181"/>
    <lineage>
        <taxon>Bacteria</taxon>
        <taxon>Bacteria division CPR3</taxon>
    </lineage>
</organism>
<gene>
    <name evidence="1" type="ORF">ENI13_01095</name>
</gene>
<comment type="caution">
    <text evidence="1">The sequence shown here is derived from an EMBL/GenBank/DDBJ whole genome shotgun (WGS) entry which is preliminary data.</text>
</comment>
<evidence type="ECO:0000313" key="1">
    <source>
        <dbReference type="EMBL" id="HEB13556.1"/>
    </source>
</evidence>
<dbReference type="EMBL" id="DRHL01000061">
    <property type="protein sequence ID" value="HEB13556.1"/>
    <property type="molecule type" value="Genomic_DNA"/>
</dbReference>
<accession>A0A7C1SUP5</accession>